<dbReference type="CDD" id="cd01712">
    <property type="entry name" value="PPase_ThiI"/>
    <property type="match status" value="1"/>
</dbReference>
<dbReference type="CDD" id="cd11716">
    <property type="entry name" value="THUMP_ThiI"/>
    <property type="match status" value="1"/>
</dbReference>
<dbReference type="InterPro" id="IPR001763">
    <property type="entry name" value="Rhodanese-like_dom"/>
</dbReference>
<dbReference type="Pfam" id="PF02568">
    <property type="entry name" value="ThiI"/>
    <property type="match status" value="1"/>
</dbReference>
<evidence type="ECO:0000313" key="15">
    <source>
        <dbReference type="Proteomes" id="UP001157186"/>
    </source>
</evidence>
<dbReference type="InterPro" id="IPR014729">
    <property type="entry name" value="Rossmann-like_a/b/a_fold"/>
</dbReference>
<dbReference type="HAMAP" id="MF_00021">
    <property type="entry name" value="ThiI"/>
    <property type="match status" value="1"/>
</dbReference>
<evidence type="ECO:0000256" key="8">
    <source>
        <dbReference type="ARBA" id="ARBA00022977"/>
    </source>
</evidence>
<dbReference type="InterPro" id="IPR003720">
    <property type="entry name" value="tRNA_STrfase"/>
</dbReference>
<evidence type="ECO:0000256" key="3">
    <source>
        <dbReference type="ARBA" id="ARBA00022555"/>
    </source>
</evidence>
<dbReference type="PROSITE" id="PS50206">
    <property type="entry name" value="RHODANESE_3"/>
    <property type="match status" value="1"/>
</dbReference>
<organism evidence="14 15">
    <name type="scientific">Thalassotalea insulae</name>
    <dbReference type="NCBI Taxonomy" id="2056778"/>
    <lineage>
        <taxon>Bacteria</taxon>
        <taxon>Pseudomonadati</taxon>
        <taxon>Pseudomonadota</taxon>
        <taxon>Gammaproteobacteria</taxon>
        <taxon>Alteromonadales</taxon>
        <taxon>Colwelliaceae</taxon>
        <taxon>Thalassotalea</taxon>
    </lineage>
</organism>
<feature type="binding site" evidence="11">
    <location>
        <position position="339"/>
    </location>
    <ligand>
        <name>ATP</name>
        <dbReference type="ChEBI" id="CHEBI:30616"/>
    </ligand>
</feature>
<feature type="binding site" evidence="11">
    <location>
        <begin position="226"/>
        <end position="227"/>
    </location>
    <ligand>
        <name>ATP</name>
        <dbReference type="ChEBI" id="CHEBI:30616"/>
    </ligand>
</feature>
<dbReference type="Gene3D" id="3.40.50.620">
    <property type="entry name" value="HUPs"/>
    <property type="match status" value="1"/>
</dbReference>
<dbReference type="InterPro" id="IPR050102">
    <property type="entry name" value="tRNA_sulfurtransferase_ThiI"/>
</dbReference>
<keyword evidence="10 11" id="KW-0676">Redox-active center</keyword>
<gene>
    <name evidence="11 14" type="primary">thiI</name>
    <name evidence="14" type="ORF">tinsulaeT_26120</name>
</gene>
<dbReference type="PANTHER" id="PTHR43209:SF1">
    <property type="entry name" value="TRNA SULFURTRANSFERASE"/>
    <property type="match status" value="1"/>
</dbReference>
<dbReference type="EC" id="2.8.1.4" evidence="11"/>
<evidence type="ECO:0000256" key="5">
    <source>
        <dbReference type="ARBA" id="ARBA00022741"/>
    </source>
</evidence>
<dbReference type="PANTHER" id="PTHR43209">
    <property type="entry name" value="TRNA SULFURTRANSFERASE"/>
    <property type="match status" value="1"/>
</dbReference>
<feature type="domain" description="Rhodanese" evidence="12">
    <location>
        <begin position="447"/>
        <end position="523"/>
    </location>
</feature>
<reference evidence="14 15" key="1">
    <citation type="submission" date="2023-03" db="EMBL/GenBank/DDBJ databases">
        <title>Draft genome sequence of Thalassotalea insulae KCTC 62186T.</title>
        <authorList>
            <person name="Sawabe T."/>
        </authorList>
    </citation>
    <scope>NUCLEOTIDE SEQUENCE [LARGE SCALE GENOMIC DNA]</scope>
    <source>
        <strain evidence="14 15">KCTC 62186</strain>
    </source>
</reference>
<keyword evidence="2 11" id="KW-0963">Cytoplasm</keyword>
<evidence type="ECO:0000256" key="6">
    <source>
        <dbReference type="ARBA" id="ARBA00022840"/>
    </source>
</evidence>
<comment type="caution">
    <text evidence="11">Lacks conserved residue(s) required for the propagation of feature annotation.</text>
</comment>
<dbReference type="InterPro" id="IPR020536">
    <property type="entry name" value="ThiI_AANH"/>
</dbReference>
<dbReference type="InterPro" id="IPR049961">
    <property type="entry name" value="ThiI_N"/>
</dbReference>
<protein>
    <recommendedName>
        <fullName evidence="11">tRNA sulfurtransferase</fullName>
        <ecNumber evidence="11">2.8.1.4</ecNumber>
    </recommendedName>
    <alternativeName>
        <fullName evidence="11">Sulfur carrier protein ThiS sulfurtransferase</fullName>
    </alternativeName>
    <alternativeName>
        <fullName evidence="11">Thiamine biosynthesis protein ThiI</fullName>
    </alternativeName>
    <alternativeName>
        <fullName evidence="11">tRNA 4-thiouridine synthase</fullName>
    </alternativeName>
</protein>
<feature type="disulfide bond" description="Redox-active" evidence="11">
    <location>
        <begin position="387"/>
        <end position="499"/>
    </location>
</feature>
<sequence>MRQLGITKKDLTRDPFLLYSYQAIGYNARQLFYAHLLFGIFMKFIVKLQAEIAIKSRPVRKRFTKILESNIKNVLRRVDEQVTTKINWDSIEVNSKNTDEKNRQQLIETLQCIPGVAMFIEVQRTDFTDLHDIYEKTLAVHAKTIENKTFCVRVKRTGEHEFTSLQIEQYVGGGLNQAVESAKVQLRKPQVTVNLEVKRNDLFIVTDKYQGLGGFPIATQEDVLSLMSGGFDSAVSSFQMIKKGARTHFCFFNLGGSAHEVGVKEVSYYLWNKFGASHRIKFFAVDFEPVVAEILDKIDNGQMGVVLKRMMMRAAAQIAEKRGIQALVTGEALGQVSSQTLTNLNVIDRVTETLILRPLAAYDKQDIIDIARKIGTEDFSKTIPEYCGVISKKPTVKAVLSKIEAEEANFDFSILEQVVENTRIFDIRDIGDAAEQEIHAVDEVADIPDNAVVLDIRSPEEEDENPLELDGVEVKHLPFYKLATQFGDLDQSKEYLLYCDQGVMSKLQALYLIDNGFKNAKVYRP</sequence>
<feature type="domain" description="THUMP" evidence="13">
    <location>
        <begin position="104"/>
        <end position="208"/>
    </location>
</feature>
<dbReference type="Proteomes" id="UP001157186">
    <property type="component" value="Unassembled WGS sequence"/>
</dbReference>
<comment type="pathway">
    <text evidence="11">Cofactor biosynthesis; thiamine diphosphate biosynthesis.</text>
</comment>
<dbReference type="NCBIfam" id="TIGR04271">
    <property type="entry name" value="ThiI_C_thiazole"/>
    <property type="match status" value="1"/>
</dbReference>
<dbReference type="InterPro" id="IPR036873">
    <property type="entry name" value="Rhodanese-like_dom_sf"/>
</dbReference>
<keyword evidence="3 11" id="KW-0820">tRNA-binding</keyword>
<comment type="subcellular location">
    <subcellularLocation>
        <location evidence="1 11">Cytoplasm</location>
    </subcellularLocation>
</comment>
<dbReference type="EMBL" id="BSST01000001">
    <property type="protein sequence ID" value="GLX79272.1"/>
    <property type="molecule type" value="Genomic_DNA"/>
</dbReference>
<dbReference type="InterPro" id="IPR054173">
    <property type="entry name" value="ThiI_fer"/>
</dbReference>
<keyword evidence="8 11" id="KW-0784">Thiamine biosynthesis</keyword>
<evidence type="ECO:0000313" key="14">
    <source>
        <dbReference type="EMBL" id="GLX79272.1"/>
    </source>
</evidence>
<keyword evidence="15" id="KW-1185">Reference proteome</keyword>
<comment type="similarity">
    <text evidence="11">Belongs to the ThiI family.</text>
</comment>
<proteinExistence type="inferred from homology"/>
<evidence type="ECO:0000256" key="11">
    <source>
        <dbReference type="HAMAP-Rule" id="MF_00021"/>
    </source>
</evidence>
<keyword evidence="4 11" id="KW-0808">Transferase</keyword>
<dbReference type="CDD" id="cd00158">
    <property type="entry name" value="RHOD"/>
    <property type="match status" value="1"/>
</dbReference>
<dbReference type="InterPro" id="IPR026340">
    <property type="entry name" value="THII_Thiazole_biosynth_dom"/>
</dbReference>
<comment type="catalytic activity">
    <reaction evidence="11">
        <text>[ThiI sulfur-carrier protein]-S-sulfanyl-L-cysteine + a uridine in tRNA + 2 reduced [2Fe-2S]-[ferredoxin] + ATP + H(+) = [ThiI sulfur-carrier protein]-L-cysteine + a 4-thiouridine in tRNA + 2 oxidized [2Fe-2S]-[ferredoxin] + AMP + diphosphate</text>
        <dbReference type="Rhea" id="RHEA:24176"/>
        <dbReference type="Rhea" id="RHEA-COMP:10000"/>
        <dbReference type="Rhea" id="RHEA-COMP:10001"/>
        <dbReference type="Rhea" id="RHEA-COMP:13337"/>
        <dbReference type="Rhea" id="RHEA-COMP:13338"/>
        <dbReference type="Rhea" id="RHEA-COMP:13339"/>
        <dbReference type="Rhea" id="RHEA-COMP:13340"/>
        <dbReference type="ChEBI" id="CHEBI:15378"/>
        <dbReference type="ChEBI" id="CHEBI:29950"/>
        <dbReference type="ChEBI" id="CHEBI:30616"/>
        <dbReference type="ChEBI" id="CHEBI:33019"/>
        <dbReference type="ChEBI" id="CHEBI:33737"/>
        <dbReference type="ChEBI" id="CHEBI:33738"/>
        <dbReference type="ChEBI" id="CHEBI:61963"/>
        <dbReference type="ChEBI" id="CHEBI:65315"/>
        <dbReference type="ChEBI" id="CHEBI:136798"/>
        <dbReference type="ChEBI" id="CHEBI:456215"/>
        <dbReference type="EC" id="2.8.1.4"/>
    </reaction>
</comment>
<dbReference type="SUPFAM" id="SSF52402">
    <property type="entry name" value="Adenine nucleotide alpha hydrolases-like"/>
    <property type="match status" value="1"/>
</dbReference>
<evidence type="ECO:0000256" key="7">
    <source>
        <dbReference type="ARBA" id="ARBA00022884"/>
    </source>
</evidence>
<evidence type="ECO:0000259" key="13">
    <source>
        <dbReference type="PROSITE" id="PS51165"/>
    </source>
</evidence>
<comment type="caution">
    <text evidence="14">The sequence shown here is derived from an EMBL/GenBank/DDBJ whole genome shotgun (WGS) entry which is preliminary data.</text>
</comment>
<keyword evidence="6 11" id="KW-0067">ATP-binding</keyword>
<dbReference type="PROSITE" id="PS51165">
    <property type="entry name" value="THUMP"/>
    <property type="match status" value="1"/>
</dbReference>
<evidence type="ECO:0000256" key="1">
    <source>
        <dbReference type="ARBA" id="ARBA00004496"/>
    </source>
</evidence>
<evidence type="ECO:0000256" key="10">
    <source>
        <dbReference type="ARBA" id="ARBA00023284"/>
    </source>
</evidence>
<feature type="binding site" evidence="11">
    <location>
        <position position="330"/>
    </location>
    <ligand>
        <name>ATP</name>
        <dbReference type="ChEBI" id="CHEBI:30616"/>
    </ligand>
</feature>
<evidence type="ECO:0000256" key="9">
    <source>
        <dbReference type="ARBA" id="ARBA00023157"/>
    </source>
</evidence>
<dbReference type="InterPro" id="IPR004114">
    <property type="entry name" value="THUMP_dom"/>
</dbReference>
<keyword evidence="7 11" id="KW-0694">RNA-binding</keyword>
<keyword evidence="9 11" id="KW-1015">Disulfide bond</keyword>
<accession>A0ABQ6GTN7</accession>
<evidence type="ECO:0000256" key="2">
    <source>
        <dbReference type="ARBA" id="ARBA00022490"/>
    </source>
</evidence>
<dbReference type="Gene3D" id="3.30.2130.30">
    <property type="match status" value="1"/>
</dbReference>
<dbReference type="InterPro" id="IPR049962">
    <property type="entry name" value="THUMP_ThiI"/>
</dbReference>
<dbReference type="NCBIfam" id="TIGR00342">
    <property type="entry name" value="tRNA uracil 4-sulfurtransferase ThiI"/>
    <property type="match status" value="1"/>
</dbReference>
<dbReference type="SUPFAM" id="SSF143437">
    <property type="entry name" value="THUMP domain-like"/>
    <property type="match status" value="1"/>
</dbReference>
<comment type="function">
    <text evidence="11">Catalyzes the ATP-dependent transfer of a sulfur to tRNA to produce 4-thiouridine in position 8 of tRNAs, which functions as a near-UV photosensor. Also catalyzes the transfer of sulfur to the sulfur carrier protein ThiS, forming ThiS-thiocarboxylate. This is a step in the synthesis of thiazole, in the thiamine biosynthesis pathway. The sulfur is donated as persulfide by IscS.</text>
</comment>
<keyword evidence="5 11" id="KW-0547">Nucleotide-binding</keyword>
<feature type="binding site" evidence="11">
    <location>
        <position position="308"/>
    </location>
    <ligand>
        <name>ATP</name>
        <dbReference type="ChEBI" id="CHEBI:30616"/>
    </ligand>
</feature>
<feature type="active site" description="Cysteine persulfide intermediate" evidence="11">
    <location>
        <position position="499"/>
    </location>
</feature>
<dbReference type="Pfam" id="PF02926">
    <property type="entry name" value="THUMP"/>
    <property type="match status" value="1"/>
</dbReference>
<evidence type="ECO:0000259" key="12">
    <source>
        <dbReference type="PROSITE" id="PS50206"/>
    </source>
</evidence>
<dbReference type="Gene3D" id="3.40.250.10">
    <property type="entry name" value="Rhodanese-like domain"/>
    <property type="match status" value="1"/>
</dbReference>
<dbReference type="Pfam" id="PF22025">
    <property type="entry name" value="ThiI_fer"/>
    <property type="match status" value="1"/>
</dbReference>
<dbReference type="SUPFAM" id="SSF52821">
    <property type="entry name" value="Rhodanese/Cell cycle control phosphatase"/>
    <property type="match status" value="1"/>
</dbReference>
<evidence type="ECO:0000256" key="4">
    <source>
        <dbReference type="ARBA" id="ARBA00022679"/>
    </source>
</evidence>
<name>A0ABQ6GTN7_9GAMM</name>
<dbReference type="SMART" id="SM00981">
    <property type="entry name" value="THUMP"/>
    <property type="match status" value="1"/>
</dbReference>
<comment type="catalytic activity">
    <reaction evidence="11">
        <text>[ThiS sulfur-carrier protein]-C-terminal Gly-Gly-AMP + S-sulfanyl-L-cysteinyl-[cysteine desulfurase] + AH2 = [ThiS sulfur-carrier protein]-C-terminal-Gly-aminoethanethioate + L-cysteinyl-[cysteine desulfurase] + A + AMP + 2 H(+)</text>
        <dbReference type="Rhea" id="RHEA:43340"/>
        <dbReference type="Rhea" id="RHEA-COMP:12157"/>
        <dbReference type="Rhea" id="RHEA-COMP:12158"/>
        <dbReference type="Rhea" id="RHEA-COMP:12910"/>
        <dbReference type="Rhea" id="RHEA-COMP:19908"/>
        <dbReference type="ChEBI" id="CHEBI:13193"/>
        <dbReference type="ChEBI" id="CHEBI:15378"/>
        <dbReference type="ChEBI" id="CHEBI:17499"/>
        <dbReference type="ChEBI" id="CHEBI:29950"/>
        <dbReference type="ChEBI" id="CHEBI:61963"/>
        <dbReference type="ChEBI" id="CHEBI:90618"/>
        <dbReference type="ChEBI" id="CHEBI:232372"/>
        <dbReference type="ChEBI" id="CHEBI:456215"/>
    </reaction>
</comment>